<dbReference type="PANTHER" id="PTHR48063">
    <property type="entry name" value="LRR RECEPTOR-LIKE KINASE"/>
    <property type="match status" value="1"/>
</dbReference>
<keyword evidence="4" id="KW-0433">Leucine-rich repeat</keyword>
<feature type="domain" description="Leucine-rich repeat-containing N-terminal plant-type" evidence="14">
    <location>
        <begin position="36"/>
        <end position="74"/>
    </location>
</feature>
<keyword evidence="3" id="KW-1003">Cell membrane</keyword>
<keyword evidence="6 13" id="KW-0732">Signal</keyword>
<evidence type="ECO:0000313" key="16">
    <source>
        <dbReference type="Proteomes" id="UP000467840"/>
    </source>
</evidence>
<evidence type="ECO:0000256" key="11">
    <source>
        <dbReference type="ARBA" id="ARBA00023180"/>
    </source>
</evidence>
<feature type="chain" id="PRO_5025415011" description="Leucine-rich repeat-containing N-terminal plant-type domain-containing protein" evidence="13">
    <location>
        <begin position="25"/>
        <end position="410"/>
    </location>
</feature>
<comment type="caution">
    <text evidence="15">The sequence shown here is derived from an EMBL/GenBank/DDBJ whole genome shotgun (WGS) entry which is preliminary data.</text>
</comment>
<keyword evidence="9" id="KW-0472">Membrane</keyword>
<dbReference type="Gene3D" id="3.80.10.10">
    <property type="entry name" value="Ribonuclease Inhibitor"/>
    <property type="match status" value="2"/>
</dbReference>
<evidence type="ECO:0000256" key="4">
    <source>
        <dbReference type="ARBA" id="ARBA00022614"/>
    </source>
</evidence>
<dbReference type="Pfam" id="PF13855">
    <property type="entry name" value="LRR_8"/>
    <property type="match status" value="1"/>
</dbReference>
<protein>
    <recommendedName>
        <fullName evidence="14">Leucine-rich repeat-containing N-terminal plant-type domain-containing protein</fullName>
    </recommendedName>
</protein>
<dbReference type="EMBL" id="JAAGAX010000013">
    <property type="protein sequence ID" value="KAF2293776.1"/>
    <property type="molecule type" value="Genomic_DNA"/>
</dbReference>
<evidence type="ECO:0000256" key="12">
    <source>
        <dbReference type="SAM" id="MobiDB-lite"/>
    </source>
</evidence>
<dbReference type="Proteomes" id="UP000467840">
    <property type="component" value="Chromosome 7"/>
</dbReference>
<keyword evidence="7" id="KW-0677">Repeat</keyword>
<dbReference type="Pfam" id="PF00560">
    <property type="entry name" value="LRR_1"/>
    <property type="match status" value="2"/>
</dbReference>
<evidence type="ECO:0000256" key="9">
    <source>
        <dbReference type="ARBA" id="ARBA00023136"/>
    </source>
</evidence>
<keyword evidence="10" id="KW-0675">Receptor</keyword>
<evidence type="ECO:0000256" key="2">
    <source>
        <dbReference type="ARBA" id="ARBA00009592"/>
    </source>
</evidence>
<reference evidence="15 16" key="1">
    <citation type="journal article" date="2020" name="Mol. Plant">
        <title>The Chromosome-Based Rubber Tree Genome Provides New Insights into Spurge Genome Evolution and Rubber Biosynthesis.</title>
        <authorList>
            <person name="Liu J."/>
            <person name="Shi C."/>
            <person name="Shi C.C."/>
            <person name="Li W."/>
            <person name="Zhang Q.J."/>
            <person name="Zhang Y."/>
            <person name="Li K."/>
            <person name="Lu H.F."/>
            <person name="Shi C."/>
            <person name="Zhu S.T."/>
            <person name="Xiao Z.Y."/>
            <person name="Nan H."/>
            <person name="Yue Y."/>
            <person name="Zhu X.G."/>
            <person name="Wu Y."/>
            <person name="Hong X.N."/>
            <person name="Fan G.Y."/>
            <person name="Tong Y."/>
            <person name="Zhang D."/>
            <person name="Mao C.L."/>
            <person name="Liu Y.L."/>
            <person name="Hao S.J."/>
            <person name="Liu W.Q."/>
            <person name="Lv M.Q."/>
            <person name="Zhang H.B."/>
            <person name="Liu Y."/>
            <person name="Hu-Tang G.R."/>
            <person name="Wang J.P."/>
            <person name="Wang J.H."/>
            <person name="Sun Y.H."/>
            <person name="Ni S.B."/>
            <person name="Chen W.B."/>
            <person name="Zhang X.C."/>
            <person name="Jiao Y.N."/>
            <person name="Eichler E.E."/>
            <person name="Li G.H."/>
            <person name="Liu X."/>
            <person name="Gao L.Z."/>
        </authorList>
    </citation>
    <scope>NUCLEOTIDE SEQUENCE [LARGE SCALE GENOMIC DNA]</scope>
    <source>
        <strain evidence="16">cv. GT1</strain>
        <tissue evidence="15">Leaf</tissue>
    </source>
</reference>
<dbReference type="InterPro" id="IPR001611">
    <property type="entry name" value="Leu-rich_rpt"/>
</dbReference>
<gene>
    <name evidence="15" type="ORF">GH714_004633</name>
</gene>
<feature type="region of interest" description="Disordered" evidence="12">
    <location>
        <begin position="390"/>
        <end position="410"/>
    </location>
</feature>
<dbReference type="Pfam" id="PF08263">
    <property type="entry name" value="LRRNT_2"/>
    <property type="match status" value="1"/>
</dbReference>
<evidence type="ECO:0000313" key="15">
    <source>
        <dbReference type="EMBL" id="KAF2293776.1"/>
    </source>
</evidence>
<evidence type="ECO:0000259" key="14">
    <source>
        <dbReference type="Pfam" id="PF08263"/>
    </source>
</evidence>
<name>A0A6A6L0C0_HEVBR</name>
<evidence type="ECO:0000256" key="7">
    <source>
        <dbReference type="ARBA" id="ARBA00022737"/>
    </source>
</evidence>
<dbReference type="InterPro" id="IPR013210">
    <property type="entry name" value="LRR_N_plant-typ"/>
</dbReference>
<keyword evidence="5" id="KW-0812">Transmembrane</keyword>
<evidence type="ECO:0000256" key="3">
    <source>
        <dbReference type="ARBA" id="ARBA00022475"/>
    </source>
</evidence>
<dbReference type="SUPFAM" id="SSF52058">
    <property type="entry name" value="L domain-like"/>
    <property type="match status" value="1"/>
</dbReference>
<evidence type="ECO:0000256" key="6">
    <source>
        <dbReference type="ARBA" id="ARBA00022729"/>
    </source>
</evidence>
<dbReference type="GO" id="GO:0005886">
    <property type="term" value="C:plasma membrane"/>
    <property type="evidence" value="ECO:0007669"/>
    <property type="project" value="UniProtKB-SubCell"/>
</dbReference>
<accession>A0A6A6L0C0</accession>
<comment type="similarity">
    <text evidence="2">Belongs to the RLP family.</text>
</comment>
<evidence type="ECO:0000256" key="13">
    <source>
        <dbReference type="SAM" id="SignalP"/>
    </source>
</evidence>
<keyword evidence="16" id="KW-1185">Reference proteome</keyword>
<dbReference type="PANTHER" id="PTHR48063:SF103">
    <property type="entry name" value="LEUCINE-RICH RECEPTOR-LIKE KINASE FAMILY PROTEIN"/>
    <property type="match status" value="1"/>
</dbReference>
<feature type="signal peptide" evidence="13">
    <location>
        <begin position="1"/>
        <end position="24"/>
    </location>
</feature>
<evidence type="ECO:0000256" key="5">
    <source>
        <dbReference type="ARBA" id="ARBA00022692"/>
    </source>
</evidence>
<dbReference type="InterPro" id="IPR046956">
    <property type="entry name" value="RLP23-like"/>
</dbReference>
<comment type="subcellular location">
    <subcellularLocation>
        <location evidence="1">Cell membrane</location>
        <topology evidence="1">Single-pass type I membrane protein</topology>
    </subcellularLocation>
</comment>
<keyword evidence="8" id="KW-1133">Transmembrane helix</keyword>
<evidence type="ECO:0000256" key="8">
    <source>
        <dbReference type="ARBA" id="ARBA00022989"/>
    </source>
</evidence>
<dbReference type="FunFam" id="3.80.10.10:FF:001347">
    <property type="entry name" value="LRR receptor-like serine/threonine-protein kinase GSO2"/>
    <property type="match status" value="1"/>
</dbReference>
<evidence type="ECO:0000256" key="10">
    <source>
        <dbReference type="ARBA" id="ARBA00023170"/>
    </source>
</evidence>
<evidence type="ECO:0000256" key="1">
    <source>
        <dbReference type="ARBA" id="ARBA00004251"/>
    </source>
</evidence>
<dbReference type="AlphaFoldDB" id="A0A6A6L0C0"/>
<organism evidence="15 16">
    <name type="scientific">Hevea brasiliensis</name>
    <name type="common">Para rubber tree</name>
    <name type="synonym">Siphonia brasiliensis</name>
    <dbReference type="NCBI Taxonomy" id="3981"/>
    <lineage>
        <taxon>Eukaryota</taxon>
        <taxon>Viridiplantae</taxon>
        <taxon>Streptophyta</taxon>
        <taxon>Embryophyta</taxon>
        <taxon>Tracheophyta</taxon>
        <taxon>Spermatophyta</taxon>
        <taxon>Magnoliopsida</taxon>
        <taxon>eudicotyledons</taxon>
        <taxon>Gunneridae</taxon>
        <taxon>Pentapetalae</taxon>
        <taxon>rosids</taxon>
        <taxon>fabids</taxon>
        <taxon>Malpighiales</taxon>
        <taxon>Euphorbiaceae</taxon>
        <taxon>Crotonoideae</taxon>
        <taxon>Micrandreae</taxon>
        <taxon>Hevea</taxon>
    </lineage>
</organism>
<sequence length="410" mass="46193">MIMGNHSFQLLTIFTFMWFSFVVTNEHSRDVVQCIDSERQALLEFKEGFQIPSGHLSSWVTEEDCCKWRGVKCNNVTGHVLALDLHSSDSSELLQGNLTLLQSLDLSRNNFALRVNNLDWLSRLPTLQVLDLGGVDLSSAFNWLDAINMLPSCYNDLSSIIPNWLFDISHTLMYLNLTRCQLQGSISNAFVNFTSLVVLDFSYNYLSGSIPYNFGNMTSLSVLDISFNYLQGPIPTGLGLIQQLQQHHFKQSPLCELRLSYNKLSGPLETILPQLSQLVVLEVAANRLEGLISEAQLQNFSSLRVLDLSDNSMILNFSSNWTPAFQLETIGLSSCKMGSQFPQWLQSQKNIQRLDLSHADVSGTVPSWFWNLSPSMEFLDLSDNRLSGELPDLSSRTRGREEDDVARLTS</sequence>
<proteinExistence type="inferred from homology"/>
<keyword evidence="11" id="KW-0325">Glycoprotein</keyword>
<dbReference type="InterPro" id="IPR032675">
    <property type="entry name" value="LRR_dom_sf"/>
</dbReference>